<dbReference type="InterPro" id="IPR012938">
    <property type="entry name" value="Glc/Sorbosone_DH"/>
</dbReference>
<gene>
    <name evidence="4" type="ORF">JNE38_04460</name>
</gene>
<keyword evidence="5" id="KW-1185">Reference proteome</keyword>
<keyword evidence="2" id="KW-0732">Signal</keyword>
<name>A0ABX7FQJ1_BRECH</name>
<evidence type="ECO:0000256" key="1">
    <source>
        <dbReference type="SAM" id="MobiDB-lite"/>
    </source>
</evidence>
<proteinExistence type="predicted"/>
<accession>A0ABX7FQJ1</accession>
<feature type="chain" id="PRO_5046680259" evidence="2">
    <location>
        <begin position="23"/>
        <end position="370"/>
    </location>
</feature>
<feature type="signal peptide" evidence="2">
    <location>
        <begin position="1"/>
        <end position="22"/>
    </location>
</feature>
<dbReference type="PANTHER" id="PTHR19328:SF13">
    <property type="entry name" value="HIPL1 PROTEIN"/>
    <property type="match status" value="1"/>
</dbReference>
<reference evidence="4 5" key="1">
    <citation type="submission" date="2021-01" db="EMBL/GenBank/DDBJ databases">
        <title>Identification of strong promoters based on the transcriptome of Brevibacillus choshinensis.</title>
        <authorList>
            <person name="Yao D."/>
            <person name="Zhang K."/>
            <person name="Wu J."/>
        </authorList>
    </citation>
    <scope>NUCLEOTIDE SEQUENCE [LARGE SCALE GENOMIC DNA]</scope>
    <source>
        <strain evidence="4 5">HPD31-SP3</strain>
    </source>
</reference>
<dbReference type="Proteomes" id="UP000596248">
    <property type="component" value="Chromosome"/>
</dbReference>
<dbReference type="RefSeq" id="WP_203355434.1">
    <property type="nucleotide sequence ID" value="NZ_CP069127.1"/>
</dbReference>
<organism evidence="4 5">
    <name type="scientific">Brevibacillus choshinensis</name>
    <dbReference type="NCBI Taxonomy" id="54911"/>
    <lineage>
        <taxon>Bacteria</taxon>
        <taxon>Bacillati</taxon>
        <taxon>Bacillota</taxon>
        <taxon>Bacilli</taxon>
        <taxon>Bacillales</taxon>
        <taxon>Paenibacillaceae</taxon>
        <taxon>Brevibacillus</taxon>
    </lineage>
</organism>
<dbReference type="PANTHER" id="PTHR19328">
    <property type="entry name" value="HEDGEHOG-INTERACTING PROTEIN"/>
    <property type="match status" value="1"/>
</dbReference>
<dbReference type="InterPro" id="IPR011042">
    <property type="entry name" value="6-blade_b-propeller_TolB-like"/>
</dbReference>
<dbReference type="InterPro" id="IPR011041">
    <property type="entry name" value="Quinoprot_gluc/sorb_DH_b-prop"/>
</dbReference>
<dbReference type="Pfam" id="PF07995">
    <property type="entry name" value="GSDH"/>
    <property type="match status" value="1"/>
</dbReference>
<feature type="domain" description="Glucose/Sorbosone dehydrogenase" evidence="3">
    <location>
        <begin position="45"/>
        <end position="352"/>
    </location>
</feature>
<dbReference type="SUPFAM" id="SSF50952">
    <property type="entry name" value="Soluble quinoprotein glucose dehydrogenase"/>
    <property type="match status" value="1"/>
</dbReference>
<evidence type="ECO:0000259" key="3">
    <source>
        <dbReference type="Pfam" id="PF07995"/>
    </source>
</evidence>
<sequence>MWKKWGISLLALALLVPAAACEATDTEGAAAQELPYVTEVVADHLDVPWAIDIAADGRIFFTERPGRVRVIQEGKLQAEPLIAFPAPFAAEGEGGLLGLVLDPKFAENHYLYVYHTYREGEKVFNRVLRMHEENNRAQVDKVLLDQVPGSGIHNGGRLKIGPDQLLYITAGDARIPELAQDRESLAGKILRIHLDGSLPADNPYPGSPVYSFGHRNPQGIAWHPANGLLYSSEHGQSAHDEINRIQKGENYGWPLIQGDQQKEGMIPPILHSGDTTWAPSGMSFVTSGPWAGQLLVANLRGMQLQKVKLDPQKPDSVLEATALLQGEYGRLRDVFAARDGSLYVLTNNRDGRGTPQENDDRIIRLAPRQP</sequence>
<protein>
    <submittedName>
        <fullName evidence="4">PQQ-dependent sugar dehydrogenase</fullName>
    </submittedName>
</protein>
<dbReference type="EMBL" id="CP069127">
    <property type="protein sequence ID" value="QRG68432.1"/>
    <property type="molecule type" value="Genomic_DNA"/>
</dbReference>
<feature type="region of interest" description="Disordered" evidence="1">
    <location>
        <begin position="347"/>
        <end position="370"/>
    </location>
</feature>
<evidence type="ECO:0000313" key="5">
    <source>
        <dbReference type="Proteomes" id="UP000596248"/>
    </source>
</evidence>
<dbReference type="Gene3D" id="2.120.10.30">
    <property type="entry name" value="TolB, C-terminal domain"/>
    <property type="match status" value="1"/>
</dbReference>
<evidence type="ECO:0000313" key="4">
    <source>
        <dbReference type="EMBL" id="QRG68432.1"/>
    </source>
</evidence>
<evidence type="ECO:0000256" key="2">
    <source>
        <dbReference type="SAM" id="SignalP"/>
    </source>
</evidence>